<keyword evidence="2" id="KW-1185">Reference proteome</keyword>
<evidence type="ECO:0000313" key="2">
    <source>
        <dbReference type="Proteomes" id="UP001149954"/>
    </source>
</evidence>
<accession>A0A9W9XWV0</accession>
<comment type="caution">
    <text evidence="1">The sequence shown here is derived from an EMBL/GenBank/DDBJ whole genome shotgun (WGS) entry which is preliminary data.</text>
</comment>
<dbReference type="AlphaFoldDB" id="A0A9W9XWV0"/>
<dbReference type="EMBL" id="JAPWDS010000003">
    <property type="protein sequence ID" value="KAJ5504788.1"/>
    <property type="molecule type" value="Genomic_DNA"/>
</dbReference>
<sequence>MENGKWAANTALGGPWSRRVYRLAEEVVLSWKSDLSIHESDEIPGLLFAFSSGVLSGFSMTQDLATADISITEETAAIHENFLNRRGWIQKDLYNLNILAYLKRGHILVLQIIENCDHTSREAL</sequence>
<reference evidence="1" key="1">
    <citation type="submission" date="2022-12" db="EMBL/GenBank/DDBJ databases">
        <authorList>
            <person name="Petersen C."/>
        </authorList>
    </citation>
    <scope>NUCLEOTIDE SEQUENCE</scope>
    <source>
        <strain evidence="1">IBT 29495</strain>
    </source>
</reference>
<gene>
    <name evidence="1" type="ORF">N7463_007662</name>
</gene>
<organism evidence="1 2">
    <name type="scientific">Penicillium fimorum</name>
    <dbReference type="NCBI Taxonomy" id="1882269"/>
    <lineage>
        <taxon>Eukaryota</taxon>
        <taxon>Fungi</taxon>
        <taxon>Dikarya</taxon>
        <taxon>Ascomycota</taxon>
        <taxon>Pezizomycotina</taxon>
        <taxon>Eurotiomycetes</taxon>
        <taxon>Eurotiomycetidae</taxon>
        <taxon>Eurotiales</taxon>
        <taxon>Aspergillaceae</taxon>
        <taxon>Penicillium</taxon>
    </lineage>
</organism>
<evidence type="ECO:0000313" key="1">
    <source>
        <dbReference type="EMBL" id="KAJ5504788.1"/>
    </source>
</evidence>
<dbReference type="Proteomes" id="UP001149954">
    <property type="component" value="Unassembled WGS sequence"/>
</dbReference>
<name>A0A9W9XWV0_9EURO</name>
<protein>
    <submittedName>
        <fullName evidence="1">Uncharacterized protein</fullName>
    </submittedName>
</protein>
<dbReference type="OrthoDB" id="4356590at2759"/>
<reference evidence="1" key="2">
    <citation type="journal article" date="2023" name="IMA Fungus">
        <title>Comparative genomic study of the Penicillium genus elucidates a diverse pangenome and 15 lateral gene transfer events.</title>
        <authorList>
            <person name="Petersen C."/>
            <person name="Sorensen T."/>
            <person name="Nielsen M.R."/>
            <person name="Sondergaard T.E."/>
            <person name="Sorensen J.L."/>
            <person name="Fitzpatrick D.A."/>
            <person name="Frisvad J.C."/>
            <person name="Nielsen K.L."/>
        </authorList>
    </citation>
    <scope>NUCLEOTIDE SEQUENCE</scope>
    <source>
        <strain evidence="1">IBT 29495</strain>
    </source>
</reference>
<proteinExistence type="predicted"/>